<sequence>MKLFAATLLFSTALIVPAGAQSSISTDRGQLIESYRAFISAVDIINSNGDRLSEPWQIIRQDRANYHHFHLMDAEDETDTFFASPTNRQLMEAMLADGEIEGDAAERIVAGDVHIKVAIYGHGTTGERIAVRVED</sequence>
<evidence type="ECO:0000313" key="3">
    <source>
        <dbReference type="Proteomes" id="UP000249499"/>
    </source>
</evidence>
<gene>
    <name evidence="2" type="ORF">PR017_13500</name>
</gene>
<reference evidence="3" key="2">
    <citation type="journal article" date="2023" name="MicrobiologyOpen">
        <title>Genomics of the tumorigenes clade of the family Rhizobiaceae and description of Rhizobium rhododendri sp. nov.</title>
        <authorList>
            <person name="Kuzmanovic N."/>
            <person name="diCenzo G.C."/>
            <person name="Bunk B."/>
            <person name="Sproeer C."/>
            <person name="Fruehling A."/>
            <person name="Neumann-Schaal M."/>
            <person name="Overmann J."/>
            <person name="Smalla K."/>
        </authorList>
    </citation>
    <scope>NUCLEOTIDE SEQUENCE [LARGE SCALE GENOMIC DNA]</scope>
    <source>
        <strain evidence="3">1078</strain>
    </source>
</reference>
<reference evidence="2 3" key="1">
    <citation type="journal article" date="2018" name="Sci. Rep.">
        <title>Rhizobium tumorigenes sp. nov., a novel plant tumorigenic bacterium isolated from cane gall tumors on thornless blackberry.</title>
        <authorList>
            <person name="Kuzmanovi N."/>
            <person name="Smalla K."/>
            <person name="Gronow S."/>
            <person name="PuBawska J."/>
        </authorList>
    </citation>
    <scope>NUCLEOTIDE SEQUENCE [LARGE SCALE GENOMIC DNA]</scope>
    <source>
        <strain evidence="2 3">1078</strain>
    </source>
</reference>
<keyword evidence="1" id="KW-0732">Signal</keyword>
<protein>
    <submittedName>
        <fullName evidence="2">Uncharacterized protein</fullName>
    </submittedName>
</protein>
<name>A0AAF1K4L1_9HYPH</name>
<keyword evidence="3" id="KW-1185">Reference proteome</keyword>
<accession>A0AAF1K4L1</accession>
<dbReference type="EMBL" id="CP117255">
    <property type="protein sequence ID" value="WFR94819.1"/>
    <property type="molecule type" value="Genomic_DNA"/>
</dbReference>
<evidence type="ECO:0000313" key="2">
    <source>
        <dbReference type="EMBL" id="WFR94819.1"/>
    </source>
</evidence>
<organism evidence="2 3">
    <name type="scientific">Rhizobium tumorigenes</name>
    <dbReference type="NCBI Taxonomy" id="2041385"/>
    <lineage>
        <taxon>Bacteria</taxon>
        <taxon>Pseudomonadati</taxon>
        <taxon>Pseudomonadota</taxon>
        <taxon>Alphaproteobacteria</taxon>
        <taxon>Hyphomicrobiales</taxon>
        <taxon>Rhizobiaceae</taxon>
        <taxon>Rhizobium/Agrobacterium group</taxon>
        <taxon>Rhizobium</taxon>
    </lineage>
</organism>
<dbReference type="RefSeq" id="WP_111220827.1">
    <property type="nucleotide sequence ID" value="NZ_CP117255.1"/>
</dbReference>
<evidence type="ECO:0000256" key="1">
    <source>
        <dbReference type="SAM" id="SignalP"/>
    </source>
</evidence>
<dbReference type="AlphaFoldDB" id="A0AAF1K4L1"/>
<dbReference type="KEGG" id="rtu:PR017_13500"/>
<feature type="chain" id="PRO_5042146587" evidence="1">
    <location>
        <begin position="21"/>
        <end position="135"/>
    </location>
</feature>
<proteinExistence type="predicted"/>
<dbReference type="Proteomes" id="UP000249499">
    <property type="component" value="Chromosome"/>
</dbReference>
<feature type="signal peptide" evidence="1">
    <location>
        <begin position="1"/>
        <end position="20"/>
    </location>
</feature>